<feature type="domain" description="Aminoglycoside phosphotransferase" evidence="6">
    <location>
        <begin position="34"/>
        <end position="274"/>
    </location>
</feature>
<dbReference type="Gene3D" id="3.90.1200.10">
    <property type="match status" value="1"/>
</dbReference>
<accession>A0ABU0R7C2</accession>
<keyword evidence="2" id="KW-0808">Transferase</keyword>
<dbReference type="InterPro" id="IPR002575">
    <property type="entry name" value="Aminoglycoside_PTrfase"/>
</dbReference>
<sequence>MSDPLATGRTQLTVESVVDYVADRGIEVGGRNRVTALVGGVSGSVFLVEGTHRRIVVKQALDQLLVKDPWFAKPERAQTEAAALDLFHKVTGGHVPELLDSDDDRFTLVMTAAPSTWRPWKTDLLAGDFDADAARATAWVLGSVLANWHRATHDDRATAERFADDEAFEQLRVGPFHRTVLARHPDLDDPIEQCVRDLVERRECLVHGDFSPKNVLVDPIDPERGWVLDFEVARYGAAVFDLAFLHCHLILKAIHNVARSAALGQVATEFQASYAAAAGPALTELASSRLGWQTACLLLARVDGTSPAGYLTPSERALVSEFAIEMLSTPDRPIHELWAHLRERTP</sequence>
<evidence type="ECO:0000256" key="5">
    <source>
        <dbReference type="ARBA" id="ARBA00022840"/>
    </source>
</evidence>
<evidence type="ECO:0000259" key="6">
    <source>
        <dbReference type="Pfam" id="PF01636"/>
    </source>
</evidence>
<organism evidence="7 8">
    <name type="scientific">Agromyces ramosus</name>
    <dbReference type="NCBI Taxonomy" id="33879"/>
    <lineage>
        <taxon>Bacteria</taxon>
        <taxon>Bacillati</taxon>
        <taxon>Actinomycetota</taxon>
        <taxon>Actinomycetes</taxon>
        <taxon>Micrococcales</taxon>
        <taxon>Microbacteriaceae</taxon>
        <taxon>Agromyces</taxon>
    </lineage>
</organism>
<name>A0ABU0R7C2_9MICO</name>
<keyword evidence="3" id="KW-0547">Nucleotide-binding</keyword>
<proteinExistence type="inferred from homology"/>
<dbReference type="EMBL" id="JAUSYY010000001">
    <property type="protein sequence ID" value="MDQ0893983.1"/>
    <property type="molecule type" value="Genomic_DNA"/>
</dbReference>
<dbReference type="PANTHER" id="PTHR34273:SF2">
    <property type="entry name" value="METHYLTHIORIBOSE KINASE"/>
    <property type="match status" value="1"/>
</dbReference>
<dbReference type="RefSeq" id="WP_307040867.1">
    <property type="nucleotide sequence ID" value="NZ_JAUSYY010000001.1"/>
</dbReference>
<evidence type="ECO:0000256" key="2">
    <source>
        <dbReference type="ARBA" id="ARBA00022679"/>
    </source>
</evidence>
<evidence type="ECO:0000256" key="1">
    <source>
        <dbReference type="ARBA" id="ARBA00010165"/>
    </source>
</evidence>
<protein>
    <submittedName>
        <fullName evidence="7">5-methylthioribose kinase</fullName>
    </submittedName>
</protein>
<reference evidence="7 8" key="1">
    <citation type="submission" date="2023-07" db="EMBL/GenBank/DDBJ databases">
        <title>Comparative genomics of wheat-associated soil bacteria to identify genetic determinants of phenazine resistance.</title>
        <authorList>
            <person name="Mouncey N."/>
        </authorList>
    </citation>
    <scope>NUCLEOTIDE SEQUENCE [LARGE SCALE GENOMIC DNA]</scope>
    <source>
        <strain evidence="7 8">V3I3</strain>
    </source>
</reference>
<evidence type="ECO:0000256" key="3">
    <source>
        <dbReference type="ARBA" id="ARBA00022741"/>
    </source>
</evidence>
<dbReference type="Gene3D" id="3.30.200.20">
    <property type="entry name" value="Phosphorylase Kinase, domain 1"/>
    <property type="match status" value="1"/>
</dbReference>
<comment type="caution">
    <text evidence="7">The sequence shown here is derived from an EMBL/GenBank/DDBJ whole genome shotgun (WGS) entry which is preliminary data.</text>
</comment>
<dbReference type="SUPFAM" id="SSF56112">
    <property type="entry name" value="Protein kinase-like (PK-like)"/>
    <property type="match status" value="1"/>
</dbReference>
<keyword evidence="5" id="KW-0067">ATP-binding</keyword>
<dbReference type="InterPro" id="IPR011009">
    <property type="entry name" value="Kinase-like_dom_sf"/>
</dbReference>
<evidence type="ECO:0000313" key="7">
    <source>
        <dbReference type="EMBL" id="MDQ0893983.1"/>
    </source>
</evidence>
<evidence type="ECO:0000313" key="8">
    <source>
        <dbReference type="Proteomes" id="UP001239083"/>
    </source>
</evidence>
<comment type="similarity">
    <text evidence="1">Belongs to the methylthioribose kinase family.</text>
</comment>
<gene>
    <name evidence="7" type="ORF">QFZ26_001538</name>
</gene>
<dbReference type="GO" id="GO:0016301">
    <property type="term" value="F:kinase activity"/>
    <property type="evidence" value="ECO:0007669"/>
    <property type="project" value="UniProtKB-KW"/>
</dbReference>
<keyword evidence="4 7" id="KW-0418">Kinase</keyword>
<keyword evidence="8" id="KW-1185">Reference proteome</keyword>
<dbReference type="PANTHER" id="PTHR34273">
    <property type="entry name" value="METHYLTHIORIBOSE KINASE"/>
    <property type="match status" value="1"/>
</dbReference>
<evidence type="ECO:0000256" key="4">
    <source>
        <dbReference type="ARBA" id="ARBA00022777"/>
    </source>
</evidence>
<dbReference type="Pfam" id="PF01636">
    <property type="entry name" value="APH"/>
    <property type="match status" value="1"/>
</dbReference>
<dbReference type="Proteomes" id="UP001239083">
    <property type="component" value="Unassembled WGS sequence"/>
</dbReference>